<comment type="caution">
    <text evidence="1">The sequence shown here is derived from an EMBL/GenBank/DDBJ whole genome shotgun (WGS) entry which is preliminary data.</text>
</comment>
<evidence type="ECO:0000313" key="1">
    <source>
        <dbReference type="EMBL" id="KAK7071079.1"/>
    </source>
</evidence>
<proteinExistence type="predicted"/>
<keyword evidence="2" id="KW-1185">Reference proteome</keyword>
<reference evidence="1 2" key="1">
    <citation type="submission" date="2023-11" db="EMBL/GenBank/DDBJ databases">
        <title>Halocaridina rubra genome assembly.</title>
        <authorList>
            <person name="Smith C."/>
        </authorList>
    </citation>
    <scope>NUCLEOTIDE SEQUENCE [LARGE SCALE GENOMIC DNA]</scope>
    <source>
        <strain evidence="1">EP-1</strain>
        <tissue evidence="1">Whole</tissue>
    </source>
</reference>
<dbReference type="SUPFAM" id="SSF50891">
    <property type="entry name" value="Cyclophilin-like"/>
    <property type="match status" value="1"/>
</dbReference>
<organism evidence="1 2">
    <name type="scientific">Halocaridina rubra</name>
    <name type="common">Hawaiian red shrimp</name>
    <dbReference type="NCBI Taxonomy" id="373956"/>
    <lineage>
        <taxon>Eukaryota</taxon>
        <taxon>Metazoa</taxon>
        <taxon>Ecdysozoa</taxon>
        <taxon>Arthropoda</taxon>
        <taxon>Crustacea</taxon>
        <taxon>Multicrustacea</taxon>
        <taxon>Malacostraca</taxon>
        <taxon>Eumalacostraca</taxon>
        <taxon>Eucarida</taxon>
        <taxon>Decapoda</taxon>
        <taxon>Pleocyemata</taxon>
        <taxon>Caridea</taxon>
        <taxon>Atyoidea</taxon>
        <taxon>Atyidae</taxon>
        <taxon>Halocaridina</taxon>
    </lineage>
</organism>
<dbReference type="Proteomes" id="UP001381693">
    <property type="component" value="Unassembled WGS sequence"/>
</dbReference>
<gene>
    <name evidence="1" type="ORF">SK128_024601</name>
</gene>
<evidence type="ECO:0000313" key="2">
    <source>
        <dbReference type="Proteomes" id="UP001381693"/>
    </source>
</evidence>
<name>A0AAN9A1N0_HALRR</name>
<dbReference type="InterPro" id="IPR029000">
    <property type="entry name" value="Cyclophilin-like_dom_sf"/>
</dbReference>
<sequence>MAAIGISFSEFDHRPIRINDLWCMHPHIQNIINLERMYVLHADKVRYGKLALHLRKLCLHRFKEEKPPSHAYIVEYNEVMNLIDPNSRLAFLDISTRSAFIGRLYIRLSPNSEAAIQFMLLSLAELKHTYADTSLLHMWMHNKDREYIQFGDYELNTGQGGPGIVPGLANAGVYNKPWRAGTVWGFLNKSSVAGQFFILTRDIPREVLTAAAYGMVEDGFPALEKLARYCDGGCDITDIFIKDCGMVLNTSLFQ</sequence>
<dbReference type="EMBL" id="JAXCGZ010015151">
    <property type="protein sequence ID" value="KAK7071079.1"/>
    <property type="molecule type" value="Genomic_DNA"/>
</dbReference>
<accession>A0AAN9A1N0</accession>
<protein>
    <submittedName>
        <fullName evidence="1">Uncharacterized protein</fullName>
    </submittedName>
</protein>
<dbReference type="Gene3D" id="2.40.100.10">
    <property type="entry name" value="Cyclophilin-like"/>
    <property type="match status" value="1"/>
</dbReference>
<dbReference type="AlphaFoldDB" id="A0AAN9A1N0"/>